<dbReference type="SUPFAM" id="SSF55729">
    <property type="entry name" value="Acyl-CoA N-acyltransferases (Nat)"/>
    <property type="match status" value="1"/>
</dbReference>
<dbReference type="Pfam" id="PF00583">
    <property type="entry name" value="Acetyltransf_1"/>
    <property type="match status" value="1"/>
</dbReference>
<evidence type="ECO:0000259" key="3">
    <source>
        <dbReference type="PROSITE" id="PS51186"/>
    </source>
</evidence>
<feature type="domain" description="N-acetyltransferase" evidence="3">
    <location>
        <begin position="3"/>
        <end position="149"/>
    </location>
</feature>
<keyword evidence="1 4" id="KW-0808">Transferase</keyword>
<dbReference type="GO" id="GO:0008080">
    <property type="term" value="F:N-acetyltransferase activity"/>
    <property type="evidence" value="ECO:0007669"/>
    <property type="project" value="TreeGrafter"/>
</dbReference>
<proteinExistence type="predicted"/>
<dbReference type="AlphaFoldDB" id="A0A090E1W0"/>
<name>A0A090E1W0_MESPL</name>
<dbReference type="EMBL" id="CCMZ01000028">
    <property type="protein sequence ID" value="CDX21080.1"/>
    <property type="molecule type" value="Genomic_DNA"/>
</dbReference>
<evidence type="ECO:0000313" key="4">
    <source>
        <dbReference type="EMBL" id="CDX21080.1"/>
    </source>
</evidence>
<sequence length="149" mass="17569">MALEIRDARPEHERAWRKLWDCHVRFFRTTLDPEVTATAWRRIIDPASPVNMRVAEQDSTPVGFAIHFPHPSSWVKGHDCYLEDLYVDEHFRGSGIGRALVDDLVAICKKNGWERLYWHADKDNARARRLYDSYVQEDGHVRYRMGIFN</sequence>
<reference evidence="5" key="1">
    <citation type="submission" date="2014-08" db="EMBL/GenBank/DDBJ databases">
        <authorList>
            <person name="Moulin L."/>
        </authorList>
    </citation>
    <scope>NUCLEOTIDE SEQUENCE [LARGE SCALE GENOMIC DNA]</scope>
</reference>
<dbReference type="InterPro" id="IPR051016">
    <property type="entry name" value="Diverse_Substrate_AcTransf"/>
</dbReference>
<evidence type="ECO:0000313" key="5">
    <source>
        <dbReference type="Proteomes" id="UP000045285"/>
    </source>
</evidence>
<dbReference type="CDD" id="cd04301">
    <property type="entry name" value="NAT_SF"/>
    <property type="match status" value="1"/>
</dbReference>
<dbReference type="InterPro" id="IPR016181">
    <property type="entry name" value="Acyl_CoA_acyltransferase"/>
</dbReference>
<evidence type="ECO:0000256" key="1">
    <source>
        <dbReference type="ARBA" id="ARBA00022679"/>
    </source>
</evidence>
<organism evidence="4 5">
    <name type="scientific">Mesorhizobium plurifarium</name>
    <dbReference type="NCBI Taxonomy" id="69974"/>
    <lineage>
        <taxon>Bacteria</taxon>
        <taxon>Pseudomonadati</taxon>
        <taxon>Pseudomonadota</taxon>
        <taxon>Alphaproteobacteria</taxon>
        <taxon>Hyphomicrobiales</taxon>
        <taxon>Phyllobacteriaceae</taxon>
        <taxon>Mesorhizobium</taxon>
    </lineage>
</organism>
<dbReference type="Proteomes" id="UP000045285">
    <property type="component" value="Unassembled WGS sequence"/>
</dbReference>
<keyword evidence="5" id="KW-1185">Reference proteome</keyword>
<dbReference type="PANTHER" id="PTHR10545:SF42">
    <property type="entry name" value="ACETYLTRANSFERASE"/>
    <property type="match status" value="1"/>
</dbReference>
<dbReference type="PROSITE" id="PS51186">
    <property type="entry name" value="GNAT"/>
    <property type="match status" value="1"/>
</dbReference>
<accession>A0A090E1W0</accession>
<gene>
    <name evidence="4" type="ORF">MPL3356_340167</name>
</gene>
<dbReference type="Gene3D" id="3.40.630.30">
    <property type="match status" value="1"/>
</dbReference>
<protein>
    <submittedName>
        <fullName evidence="4">GCN5-related N-acetyltransferase</fullName>
    </submittedName>
</protein>
<keyword evidence="2" id="KW-0012">Acyltransferase</keyword>
<dbReference type="InterPro" id="IPR000182">
    <property type="entry name" value="GNAT_dom"/>
</dbReference>
<dbReference type="PANTHER" id="PTHR10545">
    <property type="entry name" value="DIAMINE N-ACETYLTRANSFERASE"/>
    <property type="match status" value="1"/>
</dbReference>
<evidence type="ECO:0000256" key="2">
    <source>
        <dbReference type="ARBA" id="ARBA00023315"/>
    </source>
</evidence>